<reference evidence="3" key="1">
    <citation type="submission" date="2015-07" db="EMBL/GenBank/DDBJ databases">
        <title>Draft Genome Sequence of Roseovarius tolerans EL-164, a producer of N-Acylated Alanine Methyl Esters (NAMEs).</title>
        <authorList>
            <person name="Voget S."/>
            <person name="Bruns H."/>
            <person name="Wagner-Doebler I."/>
            <person name="Schulz S."/>
            <person name="Daniel R."/>
        </authorList>
    </citation>
    <scope>NUCLEOTIDE SEQUENCE [LARGE SCALE GENOMIC DNA]</scope>
    <source>
        <strain evidence="3">EL-164</strain>
    </source>
</reference>
<dbReference type="EMBL" id="LGVV01000041">
    <property type="protein sequence ID" value="KNX40755.1"/>
    <property type="molecule type" value="Genomic_DNA"/>
</dbReference>
<dbReference type="RefSeq" id="WP_050663557.1">
    <property type="nucleotide sequence ID" value="NZ_CP118494.1"/>
</dbReference>
<evidence type="ECO:0000313" key="3">
    <source>
        <dbReference type="Proteomes" id="UP000037046"/>
    </source>
</evidence>
<keyword evidence="3" id="KW-1185">Reference proteome</keyword>
<dbReference type="Pfam" id="PF20132">
    <property type="entry name" value="DUF6522"/>
    <property type="match status" value="1"/>
</dbReference>
<dbReference type="Gene3D" id="3.30.1370.70">
    <property type="entry name" value="Scaffold protein Nfu/NifU, N-terminal domain"/>
    <property type="match status" value="1"/>
</dbReference>
<dbReference type="Gene3D" id="3.30.300.130">
    <property type="entry name" value="Fe-S cluster assembly (FSCA)"/>
    <property type="match status" value="1"/>
</dbReference>
<dbReference type="InterPro" id="IPR034904">
    <property type="entry name" value="FSCA_dom_sf"/>
</dbReference>
<dbReference type="InterPro" id="IPR001075">
    <property type="entry name" value="NIF_FeS_clus_asmbl_NifU_C"/>
</dbReference>
<evidence type="ECO:0000259" key="1">
    <source>
        <dbReference type="SMART" id="SM00932"/>
    </source>
</evidence>
<dbReference type="OrthoDB" id="14198at2"/>
<dbReference type="InterPro" id="IPR014824">
    <property type="entry name" value="Nfu/NifU_N"/>
</dbReference>
<dbReference type="Pfam" id="PF08712">
    <property type="entry name" value="Nfu_N"/>
    <property type="match status" value="1"/>
</dbReference>
<organism evidence="2 3">
    <name type="scientific">Roseovarius tolerans</name>
    <dbReference type="NCBI Taxonomy" id="74031"/>
    <lineage>
        <taxon>Bacteria</taxon>
        <taxon>Pseudomonadati</taxon>
        <taxon>Pseudomonadota</taxon>
        <taxon>Alphaproteobacteria</taxon>
        <taxon>Rhodobacterales</taxon>
        <taxon>Roseobacteraceae</taxon>
        <taxon>Roseovarius</taxon>
    </lineage>
</organism>
<protein>
    <submittedName>
        <fullName evidence="2">Fe/S biogenesis protein NfuA</fullName>
    </submittedName>
</protein>
<dbReference type="Proteomes" id="UP000037046">
    <property type="component" value="Unassembled WGS sequence"/>
</dbReference>
<dbReference type="PANTHER" id="PTHR11178:SF51">
    <property type="entry name" value="FE_S BIOGENESIS PROTEIN NFUA"/>
    <property type="match status" value="1"/>
</dbReference>
<proteinExistence type="predicted"/>
<dbReference type="GO" id="GO:0016226">
    <property type="term" value="P:iron-sulfur cluster assembly"/>
    <property type="evidence" value="ECO:0007669"/>
    <property type="project" value="InterPro"/>
</dbReference>
<accession>A0A0L6CSV4</accession>
<dbReference type="InterPro" id="IPR036498">
    <property type="entry name" value="Nfu/NifU_N_sf"/>
</dbReference>
<dbReference type="SUPFAM" id="SSF117916">
    <property type="entry name" value="Fe-S cluster assembly (FSCA) domain-like"/>
    <property type="match status" value="1"/>
</dbReference>
<dbReference type="SUPFAM" id="SSF110836">
    <property type="entry name" value="Hypothetical protein SAV1430"/>
    <property type="match status" value="1"/>
</dbReference>
<feature type="domain" description="Scaffold protein Nfu/NifU N-terminal" evidence="1">
    <location>
        <begin position="10"/>
        <end position="95"/>
    </location>
</feature>
<dbReference type="InterPro" id="IPR045389">
    <property type="entry name" value="DUF6522"/>
</dbReference>
<sequence length="419" mass="44867">MSDAPTRRRIRVQATPKDPQTLRFILEVPMQGDASVRYEDAGADAPLARALFAIPGVQHIEVSGASIHITRIPEGDWTAMKAPIAAAIRDVLDNEALPLGQGFDAPLDEDARLLRAVSDLLDREANPAIASHGGSVAVERVENSDVYLRMSGGCQGCAASSATLRQGIETMLRAALPAIREIIDLTDHDAGTNPFYTGTPGNTPTLNRSLPPGTVGWEDGQIIIDPEYLAPKLGLTPDTLRAGMRNGDIVSSSETGTEDHAGKTRITVRTPVRAWAAEVFADGTSREAPPPRARPIQATVGETLADQVRRYLQNLPEDKVPITYGKLARGLGYWAPGSIAKVTSALEATMRVDAALVTPFIAARAVSRSGDKLPGKGFFELAQALERGPMDGETDRAFHERLLGEVSSTLEKIQKTASE</sequence>
<dbReference type="GO" id="GO:0051536">
    <property type="term" value="F:iron-sulfur cluster binding"/>
    <property type="evidence" value="ECO:0007669"/>
    <property type="project" value="InterPro"/>
</dbReference>
<dbReference type="Pfam" id="PF01106">
    <property type="entry name" value="NifU"/>
    <property type="match status" value="1"/>
</dbReference>
<gene>
    <name evidence="2" type="primary">nfuA_4</name>
    <name evidence="2" type="ORF">ROTO_27010</name>
</gene>
<name>A0A0L6CSV4_9RHOB</name>
<dbReference type="GO" id="GO:0005506">
    <property type="term" value="F:iron ion binding"/>
    <property type="evidence" value="ECO:0007669"/>
    <property type="project" value="InterPro"/>
</dbReference>
<evidence type="ECO:0000313" key="2">
    <source>
        <dbReference type="EMBL" id="KNX40755.1"/>
    </source>
</evidence>
<dbReference type="PANTHER" id="PTHR11178">
    <property type="entry name" value="IRON-SULFUR CLUSTER SCAFFOLD PROTEIN NFU-RELATED"/>
    <property type="match status" value="1"/>
</dbReference>
<dbReference type="SMART" id="SM00932">
    <property type="entry name" value="Nfu_N"/>
    <property type="match status" value="1"/>
</dbReference>
<dbReference type="AlphaFoldDB" id="A0A0L6CSV4"/>
<comment type="caution">
    <text evidence="2">The sequence shown here is derived from an EMBL/GenBank/DDBJ whole genome shotgun (WGS) entry which is preliminary data.</text>
</comment>
<dbReference type="PATRIC" id="fig|74031.6.peg.2752"/>